<feature type="transmembrane region" description="Helical" evidence="1">
    <location>
        <begin position="264"/>
        <end position="280"/>
    </location>
</feature>
<proteinExistence type="predicted"/>
<organism evidence="2 3">
    <name type="scientific">Acinetobacter calcoaceticus DSM 30006 = CIP 81.8</name>
    <dbReference type="NCBI Taxonomy" id="981331"/>
    <lineage>
        <taxon>Bacteria</taxon>
        <taxon>Pseudomonadati</taxon>
        <taxon>Pseudomonadota</taxon>
        <taxon>Gammaproteobacteria</taxon>
        <taxon>Moraxellales</taxon>
        <taxon>Moraxellaceae</taxon>
        <taxon>Acinetobacter</taxon>
        <taxon>Acinetobacter calcoaceticus/baumannii complex</taxon>
    </lineage>
</organism>
<name>A0ABN0K7Z7_ACICA</name>
<gene>
    <name evidence="2" type="ORF">F936_02564</name>
</gene>
<feature type="transmembrane region" description="Helical" evidence="1">
    <location>
        <begin position="130"/>
        <end position="151"/>
    </location>
</feature>
<feature type="transmembrane region" description="Helical" evidence="1">
    <location>
        <begin position="83"/>
        <end position="110"/>
    </location>
</feature>
<keyword evidence="1" id="KW-0812">Transmembrane</keyword>
<dbReference type="Proteomes" id="UP000013024">
    <property type="component" value="Unassembled WGS sequence"/>
</dbReference>
<protein>
    <submittedName>
        <fullName evidence="2">Uncharacterized protein</fullName>
    </submittedName>
</protein>
<evidence type="ECO:0000256" key="1">
    <source>
        <dbReference type="SAM" id="Phobius"/>
    </source>
</evidence>
<feature type="transmembrane region" description="Helical" evidence="1">
    <location>
        <begin position="157"/>
        <end position="181"/>
    </location>
</feature>
<sequence length="1054" mass="124560">MQTLKKIIKKELKESLYKNRIYQKTRWNILERNIILWSTNYKKYTVLISIYFILISWLIYLLIKLELTKNYSDFFSSWEELIQWQGTFLGAQLTIVCVVYPLVISFISIFSNQKTSNSVIFPIYKKYSGFMFAGLSGLALSIFILISFFIRSFLVDSIYLVFCITSAIWLIFNIFLTAWFFSKTFLIMNDHSREEIILRFSIQEACRIDISKRLKNNYIKNACNYGLIKEIDGNNLKITNFSWDDSKISPIKIRIRMEYELSDIRFYLINWVIYLQTHYLKYRKKQDSKLILDIGKISDEDYLVGKTEGFSFFPCLKFLYKYSFSFNKKIAIENDEELLKLFKNFIDPIHLSLRDNDIRAFKEAIGNLIDYHVNVSSALAFLNDNKINDNWLLLTDGTIFGKSYFNHLLIEYFFISKASVFKITDNTEFYNEILYFYKQLYRCSSNLTDEEVKTYIEQNYNLWEILLEWYSFEINSNPRTDKNYEKILNKFVGSWESWIQYYIEPHSKRDYRNEQNLLAFKIHLQFTAKTVVAALSFKNSRAVGWSIDMLNHWLEKFTNGSTFHDTYMWNSTILNIFMLNIPETDHIWTLINNSEKYSRETAYELAFQNYHLDLRVITACYLLKKNNNLSLDVVKQMIGALLKGQRIHPTSISENSKSISNAGKLVGTYIRHKNYSQDKDNSYQSLLSQVLESYSNLFKGQLITGRTYMGSFEDINSLNDNYIEIALSLSQNQWDLPLKWYQALSSSFYTIADINCIISDLESWIFILNTWQERNYEYILFGVDEFPSLKENFIKSIRNIIEKLRNQNNKIIIDALVDPEKIVALSKIASSIIQDKKTSYPFSLFNFVENKSNNFQSGSFTFENYEKKYIADIVASEVVIDDNEWIKGGISRHLRNSIISRILKLPISYTYSSTSLEDLLQIITMQLSEIEEPVLLVGNQKLKNILRRYKCDRNETMPIHFKNISNDGYICHIDKSEVYDLFFEDIDYIILVSKNVFESLSLYQYENSQFFDVIFEQKNQDDLVGDLVFKYKIALKFSENYKIFRFNLNIVNET</sequence>
<comment type="caution">
    <text evidence="2">The sequence shown here is derived from an EMBL/GenBank/DDBJ whole genome shotgun (WGS) entry which is preliminary data.</text>
</comment>
<dbReference type="RefSeq" id="WP_005047825.1">
    <property type="nucleotide sequence ID" value="NZ_KB849780.1"/>
</dbReference>
<dbReference type="EMBL" id="APQI01000004">
    <property type="protein sequence ID" value="ENV99480.1"/>
    <property type="molecule type" value="Genomic_DNA"/>
</dbReference>
<feature type="transmembrane region" description="Helical" evidence="1">
    <location>
        <begin position="44"/>
        <end position="63"/>
    </location>
</feature>
<evidence type="ECO:0000313" key="2">
    <source>
        <dbReference type="EMBL" id="ENV99480.1"/>
    </source>
</evidence>
<dbReference type="GeneID" id="92919071"/>
<accession>A0ABN0K7Z7</accession>
<keyword evidence="1" id="KW-0472">Membrane</keyword>
<evidence type="ECO:0000313" key="3">
    <source>
        <dbReference type="Proteomes" id="UP000013024"/>
    </source>
</evidence>
<reference evidence="2 3" key="1">
    <citation type="submission" date="2013-02" db="EMBL/GenBank/DDBJ databases">
        <title>The Genome Sequence of Acinetobacter calcoaceticus CIP 81.8.</title>
        <authorList>
            <consortium name="The Broad Institute Genome Sequencing Platform"/>
            <consortium name="The Broad Institute Genome Sequencing Center for Infectious Disease"/>
            <person name="Cerqueira G."/>
            <person name="Feldgarden M."/>
            <person name="Courvalin P."/>
            <person name="Perichon B."/>
            <person name="Grillot-Courvalin C."/>
            <person name="Clermont D."/>
            <person name="Rocha E."/>
            <person name="Yoon E.-J."/>
            <person name="Nemec A."/>
            <person name="Walker B."/>
            <person name="Young S.K."/>
            <person name="Zeng Q."/>
            <person name="Gargeya S."/>
            <person name="Fitzgerald M."/>
            <person name="Haas B."/>
            <person name="Abouelleil A."/>
            <person name="Alvarado L."/>
            <person name="Arachchi H.M."/>
            <person name="Berlin A.M."/>
            <person name="Chapman S.B."/>
            <person name="Dewar J."/>
            <person name="Goldberg J."/>
            <person name="Griggs A."/>
            <person name="Gujja S."/>
            <person name="Hansen M."/>
            <person name="Howarth C."/>
            <person name="Imamovic A."/>
            <person name="Larimer J."/>
            <person name="McCowan C."/>
            <person name="Murphy C."/>
            <person name="Neiman D."/>
            <person name="Pearson M."/>
            <person name="Priest M."/>
            <person name="Roberts A."/>
            <person name="Saif S."/>
            <person name="Shea T."/>
            <person name="Sisk P."/>
            <person name="Sykes S."/>
            <person name="Wortman J."/>
            <person name="Nusbaum C."/>
            <person name="Birren B."/>
        </authorList>
    </citation>
    <scope>NUCLEOTIDE SEQUENCE [LARGE SCALE GENOMIC DNA]</scope>
    <source>
        <strain evidence="2 3">CIP 81.8</strain>
    </source>
</reference>
<keyword evidence="1" id="KW-1133">Transmembrane helix</keyword>
<keyword evidence="3" id="KW-1185">Reference proteome</keyword>